<feature type="region of interest" description="Disordered" evidence="1">
    <location>
        <begin position="29"/>
        <end position="70"/>
    </location>
</feature>
<reference evidence="2 3" key="1">
    <citation type="journal article" date="2021" name="Elife">
        <title>Chloroplast acquisition without the gene transfer in kleptoplastic sea slugs, Plakobranchus ocellatus.</title>
        <authorList>
            <person name="Maeda T."/>
            <person name="Takahashi S."/>
            <person name="Yoshida T."/>
            <person name="Shimamura S."/>
            <person name="Takaki Y."/>
            <person name="Nagai Y."/>
            <person name="Toyoda A."/>
            <person name="Suzuki Y."/>
            <person name="Arimoto A."/>
            <person name="Ishii H."/>
            <person name="Satoh N."/>
            <person name="Nishiyama T."/>
            <person name="Hasebe M."/>
            <person name="Maruyama T."/>
            <person name="Minagawa J."/>
            <person name="Obokata J."/>
            <person name="Shigenobu S."/>
        </authorList>
    </citation>
    <scope>NUCLEOTIDE SEQUENCE [LARGE SCALE GENOMIC DNA]</scope>
</reference>
<dbReference type="EMBL" id="BMAT01003836">
    <property type="protein sequence ID" value="GFR63274.1"/>
    <property type="molecule type" value="Genomic_DNA"/>
</dbReference>
<dbReference type="Proteomes" id="UP000762676">
    <property type="component" value="Unassembled WGS sequence"/>
</dbReference>
<sequence length="183" mass="20897">MWPEVMSLRMTSEFTRAPAIIVYDWRVSQHKEKTKKEKKKKEKTKKEKKKKKKNRGSKLNNPLPKRLSHQPTMKEHQFGKFLKLISDSFISSTRHSKLSILCESVAPSVCTEPPRRLHRVYRADPSPQPDDPALGVAALHIGSPCFNGGPFLRPAYSSTTTQRGEEKALEELILFIEISDAND</sequence>
<protein>
    <submittedName>
        <fullName evidence="2">Uncharacterized protein</fullName>
    </submittedName>
</protein>
<gene>
    <name evidence="2" type="ORF">ElyMa_001891400</name>
</gene>
<organism evidence="2 3">
    <name type="scientific">Elysia marginata</name>
    <dbReference type="NCBI Taxonomy" id="1093978"/>
    <lineage>
        <taxon>Eukaryota</taxon>
        <taxon>Metazoa</taxon>
        <taxon>Spiralia</taxon>
        <taxon>Lophotrochozoa</taxon>
        <taxon>Mollusca</taxon>
        <taxon>Gastropoda</taxon>
        <taxon>Heterobranchia</taxon>
        <taxon>Euthyneura</taxon>
        <taxon>Panpulmonata</taxon>
        <taxon>Sacoglossa</taxon>
        <taxon>Placobranchoidea</taxon>
        <taxon>Plakobranchidae</taxon>
        <taxon>Elysia</taxon>
    </lineage>
</organism>
<dbReference type="AlphaFoldDB" id="A0AAV4ER40"/>
<comment type="caution">
    <text evidence="2">The sequence shown here is derived from an EMBL/GenBank/DDBJ whole genome shotgun (WGS) entry which is preliminary data.</text>
</comment>
<name>A0AAV4ER40_9GAST</name>
<accession>A0AAV4ER40</accession>
<keyword evidence="3" id="KW-1185">Reference proteome</keyword>
<evidence type="ECO:0000313" key="3">
    <source>
        <dbReference type="Proteomes" id="UP000762676"/>
    </source>
</evidence>
<feature type="compositionally biased region" description="Basic residues" evidence="1">
    <location>
        <begin position="36"/>
        <end position="56"/>
    </location>
</feature>
<evidence type="ECO:0000313" key="2">
    <source>
        <dbReference type="EMBL" id="GFR63274.1"/>
    </source>
</evidence>
<evidence type="ECO:0000256" key="1">
    <source>
        <dbReference type="SAM" id="MobiDB-lite"/>
    </source>
</evidence>
<proteinExistence type="predicted"/>